<evidence type="ECO:0000256" key="4">
    <source>
        <dbReference type="ARBA" id="ARBA00023014"/>
    </source>
</evidence>
<proteinExistence type="predicted"/>
<dbReference type="SUPFAM" id="SSF102114">
    <property type="entry name" value="Radical SAM enzymes"/>
    <property type="match status" value="1"/>
</dbReference>
<dbReference type="GO" id="GO:0003824">
    <property type="term" value="F:catalytic activity"/>
    <property type="evidence" value="ECO:0007669"/>
    <property type="project" value="InterPro"/>
</dbReference>
<dbReference type="SFLD" id="SFLDS00029">
    <property type="entry name" value="Radical_SAM"/>
    <property type="match status" value="1"/>
</dbReference>
<dbReference type="PANTHER" id="PTHR11228">
    <property type="entry name" value="RADICAL SAM DOMAIN PROTEIN"/>
    <property type="match status" value="1"/>
</dbReference>
<organism evidence="6 7">
    <name type="scientific">Candidatus Marsarchaeota G2 archaeon OSP_D</name>
    <dbReference type="NCBI Taxonomy" id="1978157"/>
    <lineage>
        <taxon>Archaea</taxon>
        <taxon>Candidatus Marsarchaeota</taxon>
        <taxon>Candidatus Marsarchaeota group 2</taxon>
    </lineage>
</organism>
<keyword evidence="2" id="KW-0479">Metal-binding</keyword>
<dbReference type="InterPro" id="IPR058240">
    <property type="entry name" value="rSAM_sf"/>
</dbReference>
<sequence length="284" mass="32249">MELELTYSCNYACNYCYNPLNREFRSELNSDTWCNVIDEAIELGVEHLSFTGGEPLLKADKLFKCLEHLRAKDQRIATRLVTNGSLISDELTKRLKQLGLDIVQYSLHFDRINRALSRLGALDVDRTISEYVEKVNTLKGHGLYVVGVVVLSSNYLNFVSKAIDEVLKHSEIDLMWVEQVFLAGHAMKNSGMIPSQERIARIISELKEIKEHYPSRLLIREHAYIQGVVPLTRGTPKEAVVTPVGDVYRFHSTIGRPEHFCGNVTRQGLKGAWLTLIRAYSRGV</sequence>
<protein>
    <recommendedName>
        <fullName evidence="5">Radical SAM core domain-containing protein</fullName>
    </recommendedName>
</protein>
<dbReference type="Proteomes" id="UP000240322">
    <property type="component" value="Unassembled WGS sequence"/>
</dbReference>
<evidence type="ECO:0000256" key="3">
    <source>
        <dbReference type="ARBA" id="ARBA00023004"/>
    </source>
</evidence>
<keyword evidence="4" id="KW-0411">Iron-sulfur</keyword>
<keyword evidence="1" id="KW-0949">S-adenosyl-L-methionine</keyword>
<dbReference type="EMBL" id="NEXE01000139">
    <property type="protein sequence ID" value="PSN87936.1"/>
    <property type="molecule type" value="Genomic_DNA"/>
</dbReference>
<evidence type="ECO:0000259" key="5">
    <source>
        <dbReference type="PROSITE" id="PS51918"/>
    </source>
</evidence>
<evidence type="ECO:0000256" key="2">
    <source>
        <dbReference type="ARBA" id="ARBA00022723"/>
    </source>
</evidence>
<dbReference type="PANTHER" id="PTHR11228:SF34">
    <property type="entry name" value="TUNGSTEN-CONTAINING ALDEHYDE FERREDOXIN OXIDOREDUCTASE COFACTOR MODIFYING PROTEIN"/>
    <property type="match status" value="1"/>
</dbReference>
<name>A0A2R6ANH9_9ARCH</name>
<dbReference type="AlphaFoldDB" id="A0A2R6ANH9"/>
<gene>
    <name evidence="6" type="ORF">B9Q03_09845</name>
</gene>
<evidence type="ECO:0000313" key="6">
    <source>
        <dbReference type="EMBL" id="PSN87936.1"/>
    </source>
</evidence>
<keyword evidence="3" id="KW-0408">Iron</keyword>
<dbReference type="Pfam" id="PF04055">
    <property type="entry name" value="Radical_SAM"/>
    <property type="match status" value="1"/>
</dbReference>
<feature type="domain" description="Radical SAM core" evidence="5">
    <location>
        <begin position="1"/>
        <end position="220"/>
    </location>
</feature>
<dbReference type="GO" id="GO:0046872">
    <property type="term" value="F:metal ion binding"/>
    <property type="evidence" value="ECO:0007669"/>
    <property type="project" value="UniProtKB-KW"/>
</dbReference>
<comment type="caution">
    <text evidence="6">The sequence shown here is derived from an EMBL/GenBank/DDBJ whole genome shotgun (WGS) entry which is preliminary data.</text>
</comment>
<dbReference type="InterPro" id="IPR050377">
    <property type="entry name" value="Radical_SAM_PqqE_MftC-like"/>
</dbReference>
<dbReference type="CDD" id="cd01335">
    <property type="entry name" value="Radical_SAM"/>
    <property type="match status" value="1"/>
</dbReference>
<accession>A0A2R6ANH9</accession>
<dbReference type="GO" id="GO:0051536">
    <property type="term" value="F:iron-sulfur cluster binding"/>
    <property type="evidence" value="ECO:0007669"/>
    <property type="project" value="UniProtKB-KW"/>
</dbReference>
<reference evidence="6 7" key="1">
    <citation type="submission" date="2017-04" db="EMBL/GenBank/DDBJ databases">
        <title>Novel microbial lineages endemic to geothermal iron-oxide mats fill important gaps in the evolutionary history of Archaea.</title>
        <authorList>
            <person name="Jay Z.J."/>
            <person name="Beam J.P."/>
            <person name="Dlakic M."/>
            <person name="Rusch D.B."/>
            <person name="Kozubal M.A."/>
            <person name="Inskeep W.P."/>
        </authorList>
    </citation>
    <scope>NUCLEOTIDE SEQUENCE [LARGE SCALE GENOMIC DNA]</scope>
    <source>
        <strain evidence="6">OSP_D</strain>
    </source>
</reference>
<dbReference type="InterPro" id="IPR013785">
    <property type="entry name" value="Aldolase_TIM"/>
</dbReference>
<dbReference type="InterPro" id="IPR007197">
    <property type="entry name" value="rSAM"/>
</dbReference>
<evidence type="ECO:0000313" key="7">
    <source>
        <dbReference type="Proteomes" id="UP000240322"/>
    </source>
</evidence>
<dbReference type="PROSITE" id="PS51918">
    <property type="entry name" value="RADICAL_SAM"/>
    <property type="match status" value="1"/>
</dbReference>
<dbReference type="SFLD" id="SFLDG01067">
    <property type="entry name" value="SPASM/twitch_domain_containing"/>
    <property type="match status" value="1"/>
</dbReference>
<dbReference type="Gene3D" id="3.20.20.70">
    <property type="entry name" value="Aldolase class I"/>
    <property type="match status" value="1"/>
</dbReference>
<evidence type="ECO:0000256" key="1">
    <source>
        <dbReference type="ARBA" id="ARBA00022691"/>
    </source>
</evidence>